<dbReference type="EMBL" id="CAJPIN010001034">
    <property type="protein sequence ID" value="CAG2054164.1"/>
    <property type="molecule type" value="Genomic_DNA"/>
</dbReference>
<dbReference type="PROSITE" id="PS50191">
    <property type="entry name" value="CRAL_TRIO"/>
    <property type="match status" value="1"/>
</dbReference>
<dbReference type="Proteomes" id="UP001153148">
    <property type="component" value="Unassembled WGS sequence"/>
</dbReference>
<evidence type="ECO:0000313" key="3">
    <source>
        <dbReference type="EMBL" id="CAG2054164.1"/>
    </source>
</evidence>
<gene>
    <name evidence="3" type="ORF">TPAB3V08_LOCUS1197</name>
</gene>
<evidence type="ECO:0000313" key="4">
    <source>
        <dbReference type="Proteomes" id="UP001153148"/>
    </source>
</evidence>
<keyword evidence="4" id="KW-1185">Reference proteome</keyword>
<feature type="domain" description="CRAL-TRIO" evidence="2">
    <location>
        <begin position="52"/>
        <end position="237"/>
    </location>
</feature>
<dbReference type="InterPro" id="IPR036865">
    <property type="entry name" value="CRAL-TRIO_dom_sf"/>
</dbReference>
<dbReference type="InterPro" id="IPR039360">
    <property type="entry name" value="Ras_GTPase"/>
</dbReference>
<dbReference type="InterPro" id="IPR054071">
    <property type="entry name" value="PH_NF1"/>
</dbReference>
<dbReference type="Pfam" id="PF14228">
    <property type="entry name" value="MOR2-PAG1_mid"/>
    <property type="match status" value="1"/>
</dbReference>
<reference evidence="3" key="1">
    <citation type="submission" date="2021-03" db="EMBL/GenBank/DDBJ databases">
        <authorList>
            <person name="Tran Van P."/>
        </authorList>
    </citation>
    <scope>NUCLEOTIDE SEQUENCE</scope>
</reference>
<dbReference type="CDD" id="cd13313">
    <property type="entry name" value="PH_NF1"/>
    <property type="match status" value="1"/>
</dbReference>
<dbReference type="Pfam" id="PF21877">
    <property type="entry name" value="PH_NF1"/>
    <property type="match status" value="1"/>
</dbReference>
<dbReference type="Gene3D" id="3.40.525.10">
    <property type="entry name" value="CRAL-TRIO lipid binding domain"/>
    <property type="match status" value="2"/>
</dbReference>
<protein>
    <recommendedName>
        <fullName evidence="2">CRAL-TRIO domain-containing protein</fullName>
    </recommendedName>
</protein>
<comment type="caution">
    <text evidence="3">The sequence shown here is derived from an EMBL/GenBank/DDBJ whole genome shotgun (WGS) entry which is preliminary data.</text>
</comment>
<dbReference type="InterPro" id="IPR011993">
    <property type="entry name" value="PH-like_dom_sf"/>
</dbReference>
<dbReference type="PANTHER" id="PTHR10194:SF142">
    <property type="entry name" value="NEUROFIBROMIN"/>
    <property type="match status" value="1"/>
</dbReference>
<name>A0ABN7NFV5_TIMPD</name>
<dbReference type="Pfam" id="PF13716">
    <property type="entry name" value="CRAL_TRIO_2"/>
    <property type="match status" value="1"/>
</dbReference>
<accession>A0ABN7NFV5</accession>
<dbReference type="PANTHER" id="PTHR10194">
    <property type="entry name" value="RAS GTPASE-ACTIVATING PROTEINS"/>
    <property type="match status" value="1"/>
</dbReference>
<proteinExistence type="predicted"/>
<dbReference type="InterPro" id="IPR001251">
    <property type="entry name" value="CRAL-TRIO_dom"/>
</dbReference>
<evidence type="ECO:0000259" key="2">
    <source>
        <dbReference type="PROSITE" id="PS50191"/>
    </source>
</evidence>
<dbReference type="Gene3D" id="2.30.29.30">
    <property type="entry name" value="Pleckstrin-homology domain (PH domain)/Phosphotyrosine-binding domain (PTB)"/>
    <property type="match status" value="2"/>
</dbReference>
<dbReference type="SUPFAM" id="SSF48371">
    <property type="entry name" value="ARM repeat"/>
    <property type="match status" value="1"/>
</dbReference>
<dbReference type="InterPro" id="IPR016024">
    <property type="entry name" value="ARM-type_fold"/>
</dbReference>
<keyword evidence="1" id="KW-0597">Phosphoprotein</keyword>
<dbReference type="InterPro" id="IPR029473">
    <property type="entry name" value="MOR2-PAG1_mid"/>
</dbReference>
<sequence>METTVKVTCETTPYLIVNDDLVLLFSSYARWSSIDMSSTNFEEIMVKHNMHEKEEFKSIKTLNIFYQAGTSKAGHPVFYYIARRYNFIYSIIAPVVLSQTAEDGEIEVRILVGIGETNGDLLIYHVILTLKPFCHAPFELVVDFTHTCSDNRFRTEFLQKWFYVLPEVAYDNIHASYIYNCNGWVREYTKFHDRILAPLRGNRKLIFIEAPTRLNDFIDPDQQKLPGATLSLDEDLKVFNNALKLSHKDTKVAIKGTTYVATVVRYDRRRTEVGTRDGAQVRATTEGVRRRVGPTAIQITSAEKTKVLSHSVLLNDVYYASEIEEVCLVDDNQFTLTIANESGPLSFIHNDCDSIVQAIIHIRNRWELSQPDTVTVHQKIRPKDVPGTLLNMALLNLGSSDPNLRTAAYNQLCALTATFDLKIEGQLLETSGLCIPSNNTIFIKSVSEKLATNEPHLTLEFLEECIQGFRVSSIELKHLCLEYMTPWLANLVRFCKPSDESKRQLKVAQILEQLIILTIEEVEMYPSIQAKIWGSIGQVPELIDMVLDSFIHRSVTGGIGSPMVEIMADTAVALASANVQLVAKKVIGRLCRVVDKTCVSPCPMLEQHMMWDDIAILARYLLMLSFNNCLDVARHLPYLFHVVTFLVCSGSLSMRASTHGLVINVIHSLCTCTKPSFSEETQRVLRLSLDEFSLPKFYLLFGISKVKSAAVTAFRSSYRHASERWFGNEQQRSFSGNSQTDREQLSLNSLEVVTDALLEIMEACMRDIPECDWLQTWTSLAKSFAYCFNPALQPRALIVFGCICKSITDQDIKQLLRILVKALESFNDTVLLEALVVCLTRLQPLLRPESPIHRALFWVAISVLQLDELSLYASGLALLEQNLHTLDSQGTFEEKTLEQVMMATREPLEWHFKQLDHAVGLSFKCEYSS</sequence>
<organism evidence="3 4">
    <name type="scientific">Timema podura</name>
    <name type="common">Walking stick</name>
    <dbReference type="NCBI Taxonomy" id="61482"/>
    <lineage>
        <taxon>Eukaryota</taxon>
        <taxon>Metazoa</taxon>
        <taxon>Ecdysozoa</taxon>
        <taxon>Arthropoda</taxon>
        <taxon>Hexapoda</taxon>
        <taxon>Insecta</taxon>
        <taxon>Pterygota</taxon>
        <taxon>Neoptera</taxon>
        <taxon>Polyneoptera</taxon>
        <taxon>Phasmatodea</taxon>
        <taxon>Timematodea</taxon>
        <taxon>Timematoidea</taxon>
        <taxon>Timematidae</taxon>
        <taxon>Timema</taxon>
    </lineage>
</organism>
<evidence type="ECO:0000256" key="1">
    <source>
        <dbReference type="ARBA" id="ARBA00022553"/>
    </source>
</evidence>